<dbReference type="InterPro" id="IPR014917">
    <property type="entry name" value="DUF1800"/>
</dbReference>
<dbReference type="STRING" id="260084.SAMN02927928_1328"/>
<name>A0A1G4QL40_9CAUL</name>
<sequence length="598" mass="64936">MEFQDTRPVAHPENRDEPVVSPQAVPAADSVQSSPLPGLGLLGALSVALAACGGGGGGSGGGSTGGGTTPTPVNYNYAPADAARFLLQAQFAFKDSDLAALNAKGYDGWLTAQFDTPANQTGVAWMNAQGHNIPTSDGNYFGSSPGDFMIWHALMTDTDQLRKRCALAVSEMMVASLNPFGGWWPSYVIAGYWDTLNAHVFGNFRTLLEQITLTPAVGAFLNTAGNLKEDPATGREPDENYAREVMQLFTIGLYELNIDGTPKTDLLGNKKETYTQSDISNLARVFTGYDWDWSKVTWTNVSWLDYDVPSTEFATSPMAFNADNHSMLEVKFLGVTIPANTPGPDALKIALDTLFNHPNVGPFFGRQMIQRLVTSNPSPAYVSRVAAKFNDNGSGVRGDLKAVWRAILLDDEARTLPTNNTAGKLREPMIRLAQFARTFDVYSTNGKWEIYDLSGSGWGIGQSPLRSPSVFNFFRPGYVPPQTAIAANGDVAPEFQLHNETTVAGFINFFTSVMQDGYGDVKPDYTAMMPNISNSQALLDWMNLHLSANQVSPATIALIKAAIDVHPIDASSTDFNKRDRICNCILLLMSCPEYLIQK</sequence>
<dbReference type="PANTHER" id="PTHR43737">
    <property type="entry name" value="BLL7424 PROTEIN"/>
    <property type="match status" value="1"/>
</dbReference>
<dbReference type="PANTHER" id="PTHR43737:SF1">
    <property type="entry name" value="DUF1501 DOMAIN-CONTAINING PROTEIN"/>
    <property type="match status" value="1"/>
</dbReference>
<dbReference type="Pfam" id="PF08811">
    <property type="entry name" value="DUF1800"/>
    <property type="match status" value="1"/>
</dbReference>
<feature type="compositionally biased region" description="Basic and acidic residues" evidence="1">
    <location>
        <begin position="1"/>
        <end position="18"/>
    </location>
</feature>
<dbReference type="AlphaFoldDB" id="A0A1G4QL40"/>
<accession>A0A1G4QL40</accession>
<feature type="region of interest" description="Disordered" evidence="1">
    <location>
        <begin position="1"/>
        <end position="32"/>
    </location>
</feature>
<dbReference type="OrthoDB" id="9772295at2"/>
<dbReference type="Proteomes" id="UP000199150">
    <property type="component" value="Unassembled WGS sequence"/>
</dbReference>
<evidence type="ECO:0000313" key="3">
    <source>
        <dbReference type="Proteomes" id="UP000199150"/>
    </source>
</evidence>
<organism evidence="2 3">
    <name type="scientific">Asticcacaulis taihuensis</name>
    <dbReference type="NCBI Taxonomy" id="260084"/>
    <lineage>
        <taxon>Bacteria</taxon>
        <taxon>Pseudomonadati</taxon>
        <taxon>Pseudomonadota</taxon>
        <taxon>Alphaproteobacteria</taxon>
        <taxon>Caulobacterales</taxon>
        <taxon>Caulobacteraceae</taxon>
        <taxon>Asticcacaulis</taxon>
    </lineage>
</organism>
<evidence type="ECO:0000256" key="1">
    <source>
        <dbReference type="SAM" id="MobiDB-lite"/>
    </source>
</evidence>
<reference evidence="3" key="1">
    <citation type="submission" date="2016-10" db="EMBL/GenBank/DDBJ databases">
        <authorList>
            <person name="Varghese N."/>
            <person name="Submissions S."/>
        </authorList>
    </citation>
    <scope>NUCLEOTIDE SEQUENCE [LARGE SCALE GENOMIC DNA]</scope>
    <source>
        <strain evidence="3">CGMCC 1.3431</strain>
    </source>
</reference>
<evidence type="ECO:0000313" key="2">
    <source>
        <dbReference type="EMBL" id="SCW45177.1"/>
    </source>
</evidence>
<proteinExistence type="predicted"/>
<gene>
    <name evidence="2" type="ORF">SAMN02927928_1328</name>
</gene>
<dbReference type="EMBL" id="FMTS01000001">
    <property type="protein sequence ID" value="SCW45177.1"/>
    <property type="molecule type" value="Genomic_DNA"/>
</dbReference>
<protein>
    <submittedName>
        <fullName evidence="2">Uncharacterized conserved protein, DUF1800 family</fullName>
    </submittedName>
</protein>
<dbReference type="RefSeq" id="WP_090645163.1">
    <property type="nucleotide sequence ID" value="NZ_CBCRYE010000001.1"/>
</dbReference>
<keyword evidence="3" id="KW-1185">Reference proteome</keyword>